<gene>
    <name evidence="2" type="ORF">DUNSADRAFT_10232</name>
</gene>
<keyword evidence="3" id="KW-1185">Reference proteome</keyword>
<accession>A0ABQ7GFR8</accession>
<name>A0ABQ7GFR8_DUNSA</name>
<feature type="region of interest" description="Disordered" evidence="1">
    <location>
        <begin position="480"/>
        <end position="499"/>
    </location>
</feature>
<feature type="compositionally biased region" description="Pro residues" evidence="1">
    <location>
        <begin position="159"/>
        <end position="168"/>
    </location>
</feature>
<evidence type="ECO:0000313" key="3">
    <source>
        <dbReference type="Proteomes" id="UP000815325"/>
    </source>
</evidence>
<feature type="region of interest" description="Disordered" evidence="1">
    <location>
        <begin position="330"/>
        <end position="387"/>
    </location>
</feature>
<evidence type="ECO:0000313" key="2">
    <source>
        <dbReference type="EMBL" id="KAF5833443.1"/>
    </source>
</evidence>
<feature type="region of interest" description="Disordered" evidence="1">
    <location>
        <begin position="418"/>
        <end position="472"/>
    </location>
</feature>
<organism evidence="2 3">
    <name type="scientific">Dunaliella salina</name>
    <name type="common">Green alga</name>
    <name type="synonym">Protococcus salinus</name>
    <dbReference type="NCBI Taxonomy" id="3046"/>
    <lineage>
        <taxon>Eukaryota</taxon>
        <taxon>Viridiplantae</taxon>
        <taxon>Chlorophyta</taxon>
        <taxon>core chlorophytes</taxon>
        <taxon>Chlorophyceae</taxon>
        <taxon>CS clade</taxon>
        <taxon>Chlamydomonadales</taxon>
        <taxon>Dunaliellaceae</taxon>
        <taxon>Dunaliella</taxon>
    </lineage>
</organism>
<feature type="region of interest" description="Disordered" evidence="1">
    <location>
        <begin position="1"/>
        <end position="30"/>
    </location>
</feature>
<reference evidence="2" key="1">
    <citation type="submission" date="2017-08" db="EMBL/GenBank/DDBJ databases">
        <authorList>
            <person name="Polle J.E."/>
            <person name="Barry K."/>
            <person name="Cushman J."/>
            <person name="Schmutz J."/>
            <person name="Tran D."/>
            <person name="Hathwaick L.T."/>
            <person name="Yim W.C."/>
            <person name="Jenkins J."/>
            <person name="Mckie-Krisberg Z.M."/>
            <person name="Prochnik S."/>
            <person name="Lindquist E."/>
            <person name="Dockter R.B."/>
            <person name="Adam C."/>
            <person name="Molina H."/>
            <person name="Bunkerborg J."/>
            <person name="Jin E."/>
            <person name="Buchheim M."/>
            <person name="Magnuson J."/>
        </authorList>
    </citation>
    <scope>NUCLEOTIDE SEQUENCE</scope>
    <source>
        <strain evidence="2">CCAP 19/18</strain>
    </source>
</reference>
<protein>
    <submittedName>
        <fullName evidence="2">Uncharacterized protein</fullName>
    </submittedName>
</protein>
<sequence length="731" mass="79124">MTRKKKGGKCGSLLPPTRSGPPKNAHPNTPNLFWGALDYEELREESSRFVPLEPNTQQVQYPPSTFRFVPQGSQQWKAGHAGLVTTGNLKDAIGFREDKVARSMGLQAEHRALLRVVHHLQQPLHPAFEPPSPPGSSAAAAHATLHYTPDMAVKAAPIAAPPKLPPPAGRGTEIPGHHHHHHDNRLLESDPVEGVSADAAQGGAAPLLPRPRMASTLPSMQAASREEARLSVCSHVAGMGLSEVCMRWGQIQEPASLYALLHVFPRALLFEVGMFVIPDSSLPTHWGFGPGSLPPLGSSPDGLIAHPIQANTDELQWLLKTCASLASYQTNHNHDSRPSSSSSSFNSNHRSSNNSKFGNRNRSTPNSRPSSSRNGGMGNGNSNGRVDCQELSNLKARVRATLQQLLQQVPLRLSHLGDEKGEEQARGQGSGPPAVDGSSINICAKRQGEESGGEQKSPQSNRTAAQLGTNTNISATVIQREGGGEGDCDAWQGAQAEQEETDEDAGLRAALVDLAASAVGAAQLLGACAPVVTTACLQQQLHSGEVRHVREREQHDSCRREQHVSCKREQQPRQLQHAMVLEAVEVKNTVPFSQAAHKAGTQGGAKVRFCIRDRGPREAVAFHWVPQLMLHMLATGTWSALLICRSVTKGIRVFRIFRDDEYLFRMISILNRLYTQYVLQGREPPPNAFNSEPSYASLLSNTARIARSAIEVAFVGGPAPRPENTDSRAFV</sequence>
<comment type="caution">
    <text evidence="2">The sequence shown here is derived from an EMBL/GenBank/DDBJ whole genome shotgun (WGS) entry which is preliminary data.</text>
</comment>
<feature type="compositionally biased region" description="Low complexity" evidence="1">
    <location>
        <begin position="338"/>
        <end position="374"/>
    </location>
</feature>
<feature type="compositionally biased region" description="Polar residues" evidence="1">
    <location>
        <begin position="454"/>
        <end position="472"/>
    </location>
</feature>
<proteinExistence type="predicted"/>
<dbReference type="EMBL" id="MU069810">
    <property type="protein sequence ID" value="KAF5833443.1"/>
    <property type="molecule type" value="Genomic_DNA"/>
</dbReference>
<evidence type="ECO:0000256" key="1">
    <source>
        <dbReference type="SAM" id="MobiDB-lite"/>
    </source>
</evidence>
<dbReference type="Proteomes" id="UP000815325">
    <property type="component" value="Unassembled WGS sequence"/>
</dbReference>
<feature type="region of interest" description="Disordered" evidence="1">
    <location>
        <begin position="158"/>
        <end position="184"/>
    </location>
</feature>